<feature type="domain" description="Histone acetyltransferase Rv0428c-like SH3" evidence="2">
    <location>
        <begin position="10"/>
        <end position="61"/>
    </location>
</feature>
<accession>A0A1I2DMH5</accession>
<gene>
    <name evidence="3" type="ORF">SAMN04488035_0633</name>
</gene>
<sequence length="97" mass="10719">MSFSAWRSWSVGTRVMVRRRIEDDDFRYSDVIGEVVHRDHDGLVLRTRHGEEVTVPADVIATGKVVPPAPVRRPRAAPAGMDHDDETGDDAAGLSPQ</sequence>
<evidence type="ECO:0000313" key="3">
    <source>
        <dbReference type="EMBL" id="SFE81842.1"/>
    </source>
</evidence>
<name>A0A1I2DMH5_9MICO</name>
<dbReference type="AlphaFoldDB" id="A0A1I2DMH5"/>
<dbReference type="Pfam" id="PF24551">
    <property type="entry name" value="SH3_Rv0428c"/>
    <property type="match status" value="1"/>
</dbReference>
<organism evidence="3 4">
    <name type="scientific">Flavimobilis marinus</name>
    <dbReference type="NCBI Taxonomy" id="285351"/>
    <lineage>
        <taxon>Bacteria</taxon>
        <taxon>Bacillati</taxon>
        <taxon>Actinomycetota</taxon>
        <taxon>Actinomycetes</taxon>
        <taxon>Micrococcales</taxon>
        <taxon>Jonesiaceae</taxon>
        <taxon>Flavimobilis</taxon>
    </lineage>
</organism>
<dbReference type="InterPro" id="IPR056934">
    <property type="entry name" value="SH3_Rv0428c"/>
</dbReference>
<feature type="region of interest" description="Disordered" evidence="1">
    <location>
        <begin position="67"/>
        <end position="97"/>
    </location>
</feature>
<evidence type="ECO:0000256" key="1">
    <source>
        <dbReference type="SAM" id="MobiDB-lite"/>
    </source>
</evidence>
<evidence type="ECO:0000259" key="2">
    <source>
        <dbReference type="Pfam" id="PF24551"/>
    </source>
</evidence>
<dbReference type="STRING" id="285351.SAMN04488035_0633"/>
<dbReference type="Proteomes" id="UP000198520">
    <property type="component" value="Unassembled WGS sequence"/>
</dbReference>
<dbReference type="EMBL" id="FONZ01000001">
    <property type="protein sequence ID" value="SFE81842.1"/>
    <property type="molecule type" value="Genomic_DNA"/>
</dbReference>
<keyword evidence="4" id="KW-1185">Reference proteome</keyword>
<dbReference type="RefSeq" id="WP_177191255.1">
    <property type="nucleotide sequence ID" value="NZ_BNAN01000001.1"/>
</dbReference>
<evidence type="ECO:0000313" key="4">
    <source>
        <dbReference type="Proteomes" id="UP000198520"/>
    </source>
</evidence>
<reference evidence="4" key="1">
    <citation type="submission" date="2016-10" db="EMBL/GenBank/DDBJ databases">
        <authorList>
            <person name="Varghese N."/>
            <person name="Submissions S."/>
        </authorList>
    </citation>
    <scope>NUCLEOTIDE SEQUENCE [LARGE SCALE GENOMIC DNA]</scope>
    <source>
        <strain evidence="4">DSM 19083</strain>
    </source>
</reference>
<protein>
    <recommendedName>
        <fullName evidence="2">Histone acetyltransferase Rv0428c-like SH3 domain-containing protein</fullName>
    </recommendedName>
</protein>
<proteinExistence type="predicted"/>